<dbReference type="PANTHER" id="PTHR23402">
    <property type="entry name" value="PROTEASE FAMILY C15 PYROGLUTAMYL-PEPTIDASE I-RELATED"/>
    <property type="match status" value="1"/>
</dbReference>
<dbReference type="EMBL" id="QBLH01002566">
    <property type="protein sequence ID" value="TGZ48055.1"/>
    <property type="molecule type" value="Genomic_DNA"/>
</dbReference>
<dbReference type="PRINTS" id="PR00706">
    <property type="entry name" value="PYROGLUPTASE"/>
</dbReference>
<feature type="non-terminal residue" evidence="6">
    <location>
        <position position="1"/>
    </location>
</feature>
<dbReference type="InterPro" id="IPR016125">
    <property type="entry name" value="Peptidase_C15-like"/>
</dbReference>
<gene>
    <name evidence="6" type="ORF">DBV15_11831</name>
</gene>
<sequence>RSALSVDTYKKEYKGRHSSNVITLWDLKGLYIKASPCMASSKRKSTSKANKVLESKLAQVICVKSINHSADPRLGAAPAAAITVHRTNRRVSSEEDPAKMLSCKMGADSKCILVTGFGPFAAHARNASWEAVEELQKLWTNSVEFPDVELVAEEVPVSYDYVSNRVPHLWKKHSPLIVLHVGVSHKADSLTIECHACSNGYKRFDIDNKYPDETNVECSVLETGIDVEKLCDSVNENSERSGCKACVSYDAGRYLCEYIFYQSLSVEPTKTLFVHVPDFDKYSSIQTANGLYDILCYLLRNLKSS</sequence>
<keyword evidence="3" id="KW-0645">Protease</keyword>
<dbReference type="InterPro" id="IPR000816">
    <property type="entry name" value="Peptidase_C15"/>
</dbReference>
<evidence type="ECO:0000256" key="5">
    <source>
        <dbReference type="ARBA" id="ARBA00022807"/>
    </source>
</evidence>
<protein>
    <recommendedName>
        <fullName evidence="8">Pyroglutamyl-peptidase 1</fullName>
    </recommendedName>
</protein>
<dbReference type="AlphaFoldDB" id="A0A4S2KF81"/>
<dbReference type="GO" id="GO:0016920">
    <property type="term" value="F:pyroglutamyl-peptidase activity"/>
    <property type="evidence" value="ECO:0007669"/>
    <property type="project" value="InterPro"/>
</dbReference>
<dbReference type="PANTHER" id="PTHR23402:SF1">
    <property type="entry name" value="PYROGLUTAMYL-PEPTIDASE I"/>
    <property type="match status" value="1"/>
</dbReference>
<dbReference type="CDD" id="cd00501">
    <property type="entry name" value="Peptidase_C15"/>
    <property type="match status" value="1"/>
</dbReference>
<dbReference type="Gene3D" id="3.40.630.20">
    <property type="entry name" value="Peptidase C15, pyroglutamyl peptidase I-like"/>
    <property type="match status" value="1"/>
</dbReference>
<name>A0A4S2KF81_9HYME</name>
<keyword evidence="7" id="KW-1185">Reference proteome</keyword>
<dbReference type="Pfam" id="PF01470">
    <property type="entry name" value="Peptidase_C15"/>
    <property type="match status" value="1"/>
</dbReference>
<keyword evidence="2" id="KW-0963">Cytoplasm</keyword>
<comment type="similarity">
    <text evidence="1">Belongs to the peptidase C15 family.</text>
</comment>
<evidence type="ECO:0000313" key="7">
    <source>
        <dbReference type="Proteomes" id="UP000310200"/>
    </source>
</evidence>
<proteinExistence type="inferred from homology"/>
<dbReference type="GO" id="GO:0005829">
    <property type="term" value="C:cytosol"/>
    <property type="evidence" value="ECO:0007669"/>
    <property type="project" value="InterPro"/>
</dbReference>
<evidence type="ECO:0000313" key="6">
    <source>
        <dbReference type="EMBL" id="TGZ48055.1"/>
    </source>
</evidence>
<reference evidence="6 7" key="1">
    <citation type="journal article" date="2019" name="Philos. Trans. R. Soc. Lond., B, Biol. Sci.">
        <title>Ant behaviour and brain gene expression of defending hosts depend on the ecological success of the intruding social parasite.</title>
        <authorList>
            <person name="Kaur R."/>
            <person name="Stoldt M."/>
            <person name="Jongepier E."/>
            <person name="Feldmeyer B."/>
            <person name="Menzel F."/>
            <person name="Bornberg-Bauer E."/>
            <person name="Foitzik S."/>
        </authorList>
    </citation>
    <scope>NUCLEOTIDE SEQUENCE [LARGE SCALE GENOMIC DNA]</scope>
    <source>
        <tissue evidence="6">Whole body</tissue>
    </source>
</reference>
<evidence type="ECO:0000256" key="3">
    <source>
        <dbReference type="ARBA" id="ARBA00022670"/>
    </source>
</evidence>
<dbReference type="InterPro" id="IPR036440">
    <property type="entry name" value="Peptidase_C15-like_sf"/>
</dbReference>
<evidence type="ECO:0000256" key="1">
    <source>
        <dbReference type="ARBA" id="ARBA00006641"/>
    </source>
</evidence>
<accession>A0A4S2KF81</accession>
<dbReference type="Proteomes" id="UP000310200">
    <property type="component" value="Unassembled WGS sequence"/>
</dbReference>
<keyword evidence="4" id="KW-0378">Hydrolase</keyword>
<organism evidence="6 7">
    <name type="scientific">Temnothorax longispinosus</name>
    <dbReference type="NCBI Taxonomy" id="300112"/>
    <lineage>
        <taxon>Eukaryota</taxon>
        <taxon>Metazoa</taxon>
        <taxon>Ecdysozoa</taxon>
        <taxon>Arthropoda</taxon>
        <taxon>Hexapoda</taxon>
        <taxon>Insecta</taxon>
        <taxon>Pterygota</taxon>
        <taxon>Neoptera</taxon>
        <taxon>Endopterygota</taxon>
        <taxon>Hymenoptera</taxon>
        <taxon>Apocrita</taxon>
        <taxon>Aculeata</taxon>
        <taxon>Formicoidea</taxon>
        <taxon>Formicidae</taxon>
        <taxon>Myrmicinae</taxon>
        <taxon>Temnothorax</taxon>
    </lineage>
</organism>
<comment type="caution">
    <text evidence="6">The sequence shown here is derived from an EMBL/GenBank/DDBJ whole genome shotgun (WGS) entry which is preliminary data.</text>
</comment>
<evidence type="ECO:0000256" key="2">
    <source>
        <dbReference type="ARBA" id="ARBA00022490"/>
    </source>
</evidence>
<keyword evidence="5" id="KW-0788">Thiol protease</keyword>
<feature type="non-terminal residue" evidence="6">
    <location>
        <position position="305"/>
    </location>
</feature>
<dbReference type="GO" id="GO:0006508">
    <property type="term" value="P:proteolysis"/>
    <property type="evidence" value="ECO:0007669"/>
    <property type="project" value="UniProtKB-KW"/>
</dbReference>
<evidence type="ECO:0000256" key="4">
    <source>
        <dbReference type="ARBA" id="ARBA00022801"/>
    </source>
</evidence>
<dbReference type="SUPFAM" id="SSF53182">
    <property type="entry name" value="Pyrrolidone carboxyl peptidase (pyroglutamate aminopeptidase)"/>
    <property type="match status" value="1"/>
</dbReference>
<evidence type="ECO:0008006" key="8">
    <source>
        <dbReference type="Google" id="ProtNLM"/>
    </source>
</evidence>